<dbReference type="InterPro" id="IPR014284">
    <property type="entry name" value="RNA_pol_sigma-70_dom"/>
</dbReference>
<dbReference type="Pfam" id="PF04545">
    <property type="entry name" value="Sigma70_r4"/>
    <property type="match status" value="1"/>
</dbReference>
<evidence type="ECO:0000259" key="9">
    <source>
        <dbReference type="PROSITE" id="PS00716"/>
    </source>
</evidence>
<dbReference type="InterPro" id="IPR036388">
    <property type="entry name" value="WH-like_DNA-bd_sf"/>
</dbReference>
<dbReference type="CDD" id="cd06171">
    <property type="entry name" value="Sigma70_r4"/>
    <property type="match status" value="1"/>
</dbReference>
<keyword evidence="3 6" id="KW-0731">Sigma factor</keyword>
<comment type="caution">
    <text evidence="10">The sequence shown here is derived from an EMBL/GenBank/DDBJ whole genome shotgun (WGS) entry which is preliminary data.</text>
</comment>
<dbReference type="InterPro" id="IPR050239">
    <property type="entry name" value="Sigma-70_RNA_pol_init_factors"/>
</dbReference>
<dbReference type="Pfam" id="PF04539">
    <property type="entry name" value="Sigma70_r3"/>
    <property type="match status" value="1"/>
</dbReference>
<dbReference type="PANTHER" id="PTHR30603:SF60">
    <property type="entry name" value="RNA POLYMERASE SIGMA FACTOR RPOD"/>
    <property type="match status" value="1"/>
</dbReference>
<name>A0ABS0NUB9_9ACTN</name>
<dbReference type="NCBIfam" id="TIGR02937">
    <property type="entry name" value="sigma70-ECF"/>
    <property type="match status" value="1"/>
</dbReference>
<feature type="compositionally biased region" description="Basic and acidic residues" evidence="7">
    <location>
        <begin position="11"/>
        <end position="23"/>
    </location>
</feature>
<evidence type="ECO:0000256" key="5">
    <source>
        <dbReference type="ARBA" id="ARBA00023163"/>
    </source>
</evidence>
<evidence type="ECO:0000256" key="7">
    <source>
        <dbReference type="SAM" id="MobiDB-lite"/>
    </source>
</evidence>
<dbReference type="InterPro" id="IPR007630">
    <property type="entry name" value="RNA_pol_sigma70_r4"/>
</dbReference>
<evidence type="ECO:0000259" key="8">
    <source>
        <dbReference type="PROSITE" id="PS00715"/>
    </source>
</evidence>
<evidence type="ECO:0000256" key="2">
    <source>
        <dbReference type="ARBA" id="ARBA00023015"/>
    </source>
</evidence>
<dbReference type="Pfam" id="PF04542">
    <property type="entry name" value="Sigma70_r2"/>
    <property type="match status" value="1"/>
</dbReference>
<dbReference type="PROSITE" id="PS00715">
    <property type="entry name" value="SIGMA70_1"/>
    <property type="match status" value="1"/>
</dbReference>
<comment type="function">
    <text evidence="6">Sigma factors are initiation factors that promote the attachment of RNA polymerase to specific initiation sites and are then released.</text>
</comment>
<proteinExistence type="inferred from homology"/>
<dbReference type="RefSeq" id="WP_197992460.1">
    <property type="nucleotide sequence ID" value="NZ_JACYXC010000002.1"/>
</dbReference>
<evidence type="ECO:0000256" key="1">
    <source>
        <dbReference type="ARBA" id="ARBA00007788"/>
    </source>
</evidence>
<feature type="region of interest" description="Disordered" evidence="7">
    <location>
        <begin position="1"/>
        <end position="23"/>
    </location>
</feature>
<accession>A0ABS0NUB9</accession>
<evidence type="ECO:0000313" key="10">
    <source>
        <dbReference type="EMBL" id="MBH5338672.1"/>
    </source>
</evidence>
<dbReference type="Gene3D" id="1.10.601.10">
    <property type="entry name" value="RNA Polymerase Primary Sigma Factor"/>
    <property type="match status" value="2"/>
</dbReference>
<evidence type="ECO:0000256" key="4">
    <source>
        <dbReference type="ARBA" id="ARBA00023125"/>
    </source>
</evidence>
<evidence type="ECO:0000256" key="3">
    <source>
        <dbReference type="ARBA" id="ARBA00023082"/>
    </source>
</evidence>
<sequence length="325" mass="36707">MIMSSQTAARHRAEPREPHEDPDLVRRYLDQIGATPLLTAEQEVELSKRIEAGVYADELLREAEADRRELPGRLAWELRALAVDGQHAKDHMIRANLRLVVSVAKKYSRRGLPFLDLVQEGNLGLIRAVEKFDYAKGYKFSTYATWWIRQAIDRGVSTHARTVRLPAHVVEDLSKVGRVERRLHLSLGREPTPEEVSAESGFTVEKVLELRRVGREAISLDTPVGEDGETVVGDLIEDVEALQAPEVVEYRALAEDLRATVGTLSPREAMILSLRYGLHDGRSHTFQQIADQVGLTRERVRQLEKQALAHLRSPERQEPLLGWTA</sequence>
<keyword evidence="5 6" id="KW-0804">Transcription</keyword>
<evidence type="ECO:0000256" key="6">
    <source>
        <dbReference type="RuleBase" id="RU362124"/>
    </source>
</evidence>
<keyword evidence="2 6" id="KW-0805">Transcription regulation</keyword>
<dbReference type="EMBL" id="JACYXC010000002">
    <property type="protein sequence ID" value="MBH5338672.1"/>
    <property type="molecule type" value="Genomic_DNA"/>
</dbReference>
<dbReference type="InterPro" id="IPR009042">
    <property type="entry name" value="RNA_pol_sigma70_r1_2"/>
</dbReference>
<feature type="domain" description="RNA polymerase sigma-70" evidence="8">
    <location>
        <begin position="116"/>
        <end position="129"/>
    </location>
</feature>
<comment type="similarity">
    <text evidence="1 6">Belongs to the sigma-70 factor family.</text>
</comment>
<dbReference type="Gene3D" id="1.10.10.10">
    <property type="entry name" value="Winged helix-like DNA-binding domain superfamily/Winged helix DNA-binding domain"/>
    <property type="match status" value="2"/>
</dbReference>
<dbReference type="PROSITE" id="PS00716">
    <property type="entry name" value="SIGMA70_2"/>
    <property type="match status" value="1"/>
</dbReference>
<dbReference type="InterPro" id="IPR013324">
    <property type="entry name" value="RNA_pol_sigma_r3/r4-like"/>
</dbReference>
<gene>
    <name evidence="10" type="ORF">IHE55_29390</name>
</gene>
<dbReference type="InterPro" id="IPR013325">
    <property type="entry name" value="RNA_pol_sigma_r2"/>
</dbReference>
<feature type="domain" description="RNA polymerase sigma-70" evidence="9">
    <location>
        <begin position="285"/>
        <end position="311"/>
    </location>
</feature>
<evidence type="ECO:0000313" key="11">
    <source>
        <dbReference type="Proteomes" id="UP000807371"/>
    </source>
</evidence>
<keyword evidence="4 6" id="KW-0238">DNA-binding</keyword>
<dbReference type="InterPro" id="IPR007627">
    <property type="entry name" value="RNA_pol_sigma70_r2"/>
</dbReference>
<dbReference type="SUPFAM" id="SSF88946">
    <property type="entry name" value="Sigma2 domain of RNA polymerase sigma factors"/>
    <property type="match status" value="1"/>
</dbReference>
<dbReference type="Pfam" id="PF00140">
    <property type="entry name" value="Sigma70_r1_2"/>
    <property type="match status" value="1"/>
</dbReference>
<dbReference type="Proteomes" id="UP000807371">
    <property type="component" value="Unassembled WGS sequence"/>
</dbReference>
<dbReference type="PRINTS" id="PR00046">
    <property type="entry name" value="SIGMA70FCT"/>
</dbReference>
<dbReference type="PANTHER" id="PTHR30603">
    <property type="entry name" value="RNA POLYMERASE SIGMA FACTOR RPO"/>
    <property type="match status" value="1"/>
</dbReference>
<protein>
    <recommendedName>
        <fullName evidence="6">RNA polymerase sigma factor</fullName>
    </recommendedName>
</protein>
<organism evidence="10 11">
    <name type="scientific">Streptomyces pactum</name>
    <dbReference type="NCBI Taxonomy" id="68249"/>
    <lineage>
        <taxon>Bacteria</taxon>
        <taxon>Bacillati</taxon>
        <taxon>Actinomycetota</taxon>
        <taxon>Actinomycetes</taxon>
        <taxon>Kitasatosporales</taxon>
        <taxon>Streptomycetaceae</taxon>
        <taxon>Streptomyces</taxon>
    </lineage>
</organism>
<dbReference type="InterPro" id="IPR000943">
    <property type="entry name" value="RNA_pol_sigma70"/>
</dbReference>
<reference evidence="10 11" key="1">
    <citation type="submission" date="2020-09" db="EMBL/GenBank/DDBJ databases">
        <title>Biosynthesis of the nuclear factor of activated T cells inhibitor NFAT-133 and its congeners in Streptomyces pactum.</title>
        <authorList>
            <person name="Zhou W."/>
            <person name="Posri P."/>
            <person name="Abugrain M.E."/>
            <person name="Weisberg A.J."/>
            <person name="Chang J.H."/>
            <person name="Mahmud T."/>
        </authorList>
    </citation>
    <scope>NUCLEOTIDE SEQUENCE [LARGE SCALE GENOMIC DNA]</scope>
    <source>
        <strain evidence="10 11">ATCC 27456</strain>
    </source>
</reference>
<dbReference type="InterPro" id="IPR007624">
    <property type="entry name" value="RNA_pol_sigma70_r3"/>
</dbReference>
<keyword evidence="11" id="KW-1185">Reference proteome</keyword>
<dbReference type="SUPFAM" id="SSF88659">
    <property type="entry name" value="Sigma3 and sigma4 domains of RNA polymerase sigma factors"/>
    <property type="match status" value="2"/>
</dbReference>